<dbReference type="KEGG" id="bany:112048565"/>
<keyword evidence="11" id="KW-1185">Reference proteome</keyword>
<dbReference type="GO" id="GO:0004984">
    <property type="term" value="F:olfactory receptor activity"/>
    <property type="evidence" value="ECO:0007669"/>
    <property type="project" value="InterPro"/>
</dbReference>
<dbReference type="InterPro" id="IPR004117">
    <property type="entry name" value="7tm6_olfct_rcpt"/>
</dbReference>
<dbReference type="GO" id="GO:0005549">
    <property type="term" value="F:odorant binding"/>
    <property type="evidence" value="ECO:0007669"/>
    <property type="project" value="InterPro"/>
</dbReference>
<sequence>MMFETFEAFRPHFNALARVGYFKIVSKPVTDRKYKLHYYYRVLIWIFVVTYNVQLVIRSIQTLHCTEQLLGTLFILLTTLNTLGKQMAFNLRVRRIDNIIDVIKGPAFASYNSFHEEIARSNAVSMTRLLKLYHTAAIICGILFTFFPLINKFLGQEALVPGYFPFDTSEAPIFHLVALYMGVNISLQAYGHVTMDCTIVGFFAQAKTQLQIFRYNMEHLLDEFQFEAIPEDRFYFIDEKESCKRPLQKKFVSCMDHYDRVVWFAKEVESIFGEAMIVQFFVMVWVICMTTYKIVGLSLMSAEFVSIVLYLGCMLAQLFIYCYYGTHLKVESELVNDSIYQSDWQSLSPAFRRQLFVLMERCKRTVEPRTAYIIPMSLDTYISVLRSSYALFTILDRK</sequence>
<organism evidence="11 12">
    <name type="scientific">Bicyclus anynana</name>
    <name type="common">Squinting bush brown butterfly</name>
    <dbReference type="NCBI Taxonomy" id="110368"/>
    <lineage>
        <taxon>Eukaryota</taxon>
        <taxon>Metazoa</taxon>
        <taxon>Ecdysozoa</taxon>
        <taxon>Arthropoda</taxon>
        <taxon>Hexapoda</taxon>
        <taxon>Insecta</taxon>
        <taxon>Pterygota</taxon>
        <taxon>Neoptera</taxon>
        <taxon>Endopterygota</taxon>
        <taxon>Lepidoptera</taxon>
        <taxon>Glossata</taxon>
        <taxon>Ditrysia</taxon>
        <taxon>Papilionoidea</taxon>
        <taxon>Nymphalidae</taxon>
        <taxon>Satyrinae</taxon>
        <taxon>Satyrini</taxon>
        <taxon>Mycalesina</taxon>
        <taxon>Bicyclus</taxon>
    </lineage>
</organism>
<comment type="caution">
    <text evidence="10">Lacks conserved residue(s) required for the propagation of feature annotation.</text>
</comment>
<dbReference type="Pfam" id="PF02949">
    <property type="entry name" value="7tm_6"/>
    <property type="match status" value="1"/>
</dbReference>
<dbReference type="PANTHER" id="PTHR21137:SF35">
    <property type="entry name" value="ODORANT RECEPTOR 19A-RELATED"/>
    <property type="match status" value="1"/>
</dbReference>
<evidence type="ECO:0000256" key="4">
    <source>
        <dbReference type="ARBA" id="ARBA00022692"/>
    </source>
</evidence>
<dbReference type="AlphaFoldDB" id="A0A6J1NA15"/>
<accession>A0A6J1NA15</accession>
<protein>
    <recommendedName>
        <fullName evidence="10">Odorant receptor</fullName>
    </recommendedName>
</protein>
<dbReference type="OrthoDB" id="6725171at2759"/>
<reference evidence="12" key="1">
    <citation type="submission" date="2025-08" db="UniProtKB">
        <authorList>
            <consortium name="RefSeq"/>
        </authorList>
    </citation>
    <scope>IDENTIFICATION</scope>
</reference>
<dbReference type="RefSeq" id="XP_023941912.2">
    <property type="nucleotide sequence ID" value="XM_024086144.2"/>
</dbReference>
<dbReference type="GO" id="GO:0005886">
    <property type="term" value="C:plasma membrane"/>
    <property type="evidence" value="ECO:0007669"/>
    <property type="project" value="UniProtKB-SubCell"/>
</dbReference>
<evidence type="ECO:0000256" key="8">
    <source>
        <dbReference type="ARBA" id="ARBA00023170"/>
    </source>
</evidence>
<dbReference type="PANTHER" id="PTHR21137">
    <property type="entry name" value="ODORANT RECEPTOR"/>
    <property type="match status" value="1"/>
</dbReference>
<comment type="similarity">
    <text evidence="10">Belongs to the insect chemoreceptor superfamily. Heteromeric odorant receptor channel (TC 1.A.69) family.</text>
</comment>
<feature type="transmembrane region" description="Helical" evidence="10">
    <location>
        <begin position="132"/>
        <end position="150"/>
    </location>
</feature>
<keyword evidence="6 10" id="KW-1133">Transmembrane helix</keyword>
<keyword evidence="9 10" id="KW-0807">Transducer</keyword>
<evidence type="ECO:0000256" key="2">
    <source>
        <dbReference type="ARBA" id="ARBA00022475"/>
    </source>
</evidence>
<feature type="transmembrane region" description="Helical" evidence="10">
    <location>
        <begin position="304"/>
        <end position="324"/>
    </location>
</feature>
<evidence type="ECO:0000256" key="7">
    <source>
        <dbReference type="ARBA" id="ARBA00023136"/>
    </source>
</evidence>
<proteinExistence type="inferred from homology"/>
<evidence type="ECO:0000256" key="10">
    <source>
        <dbReference type="RuleBase" id="RU351113"/>
    </source>
</evidence>
<evidence type="ECO:0000256" key="6">
    <source>
        <dbReference type="ARBA" id="ARBA00022989"/>
    </source>
</evidence>
<keyword evidence="5 10" id="KW-0552">Olfaction</keyword>
<evidence type="ECO:0000256" key="9">
    <source>
        <dbReference type="ARBA" id="ARBA00023224"/>
    </source>
</evidence>
<keyword evidence="8 10" id="KW-0675">Receptor</keyword>
<evidence type="ECO:0000256" key="5">
    <source>
        <dbReference type="ARBA" id="ARBA00022725"/>
    </source>
</evidence>
<feature type="transmembrane region" description="Helical" evidence="10">
    <location>
        <begin position="271"/>
        <end position="292"/>
    </location>
</feature>
<dbReference type="Proteomes" id="UP001652582">
    <property type="component" value="Chromosome 7"/>
</dbReference>
<evidence type="ECO:0000313" key="11">
    <source>
        <dbReference type="Proteomes" id="UP001652582"/>
    </source>
</evidence>
<evidence type="ECO:0000256" key="3">
    <source>
        <dbReference type="ARBA" id="ARBA00022606"/>
    </source>
</evidence>
<name>A0A6J1NA15_BICAN</name>
<comment type="subcellular location">
    <subcellularLocation>
        <location evidence="1 10">Cell membrane</location>
        <topology evidence="1 10">Multi-pass membrane protein</topology>
    </subcellularLocation>
</comment>
<keyword evidence="3 10" id="KW-0716">Sensory transduction</keyword>
<dbReference type="GO" id="GO:0007165">
    <property type="term" value="P:signal transduction"/>
    <property type="evidence" value="ECO:0007669"/>
    <property type="project" value="UniProtKB-KW"/>
</dbReference>
<evidence type="ECO:0000313" key="12">
    <source>
        <dbReference type="RefSeq" id="XP_023941912.2"/>
    </source>
</evidence>
<feature type="transmembrane region" description="Helical" evidence="10">
    <location>
        <begin position="38"/>
        <end position="57"/>
    </location>
</feature>
<keyword evidence="4 10" id="KW-0812">Transmembrane</keyword>
<keyword evidence="7 10" id="KW-0472">Membrane</keyword>
<gene>
    <name evidence="12" type="primary">LOC112048565</name>
</gene>
<evidence type="ECO:0000256" key="1">
    <source>
        <dbReference type="ARBA" id="ARBA00004651"/>
    </source>
</evidence>
<feature type="transmembrane region" description="Helical" evidence="10">
    <location>
        <begin position="69"/>
        <end position="88"/>
    </location>
</feature>
<keyword evidence="2" id="KW-1003">Cell membrane</keyword>
<dbReference type="GeneID" id="112048565"/>